<dbReference type="GO" id="GO:0016887">
    <property type="term" value="F:ATP hydrolysis activity"/>
    <property type="evidence" value="ECO:0007669"/>
    <property type="project" value="InterPro"/>
</dbReference>
<proteinExistence type="predicted"/>
<dbReference type="InterPro" id="IPR003959">
    <property type="entry name" value="ATPase_AAA_core"/>
</dbReference>
<organism evidence="2 3">
    <name type="scientific">Psittacicella hinzii</name>
    <dbReference type="NCBI Taxonomy" id="2028575"/>
    <lineage>
        <taxon>Bacteria</taxon>
        <taxon>Pseudomonadati</taxon>
        <taxon>Pseudomonadota</taxon>
        <taxon>Gammaproteobacteria</taxon>
        <taxon>Pasteurellales</taxon>
        <taxon>Psittacicellaceae</taxon>
        <taxon>Psittacicella</taxon>
    </lineage>
</organism>
<evidence type="ECO:0000259" key="1">
    <source>
        <dbReference type="PROSITE" id="PS50837"/>
    </source>
</evidence>
<comment type="caution">
    <text evidence="2">The sequence shown here is derived from an EMBL/GenBank/DDBJ whole genome shotgun (WGS) entry which is preliminary data.</text>
</comment>
<dbReference type="AlphaFoldDB" id="A0A3A1Y4V9"/>
<dbReference type="SMART" id="SM00382">
    <property type="entry name" value="AAA"/>
    <property type="match status" value="1"/>
</dbReference>
<dbReference type="RefSeq" id="WP_119525695.1">
    <property type="nucleotide sequence ID" value="NZ_NRHC01000116.1"/>
</dbReference>
<dbReference type="Proteomes" id="UP000265691">
    <property type="component" value="Unassembled WGS sequence"/>
</dbReference>
<dbReference type="Pfam" id="PF00004">
    <property type="entry name" value="AAA"/>
    <property type="match status" value="1"/>
</dbReference>
<dbReference type="InterPro" id="IPR027417">
    <property type="entry name" value="P-loop_NTPase"/>
</dbReference>
<dbReference type="InterPro" id="IPR007111">
    <property type="entry name" value="NACHT_NTPase"/>
</dbReference>
<evidence type="ECO:0000313" key="2">
    <source>
        <dbReference type="EMBL" id="RIY31197.1"/>
    </source>
</evidence>
<sequence length="338" mass="38486">MKNYYLYEDLAPQDKAKLIKYFFQEVKANPNIILPKTHQEDVPRLAKYLSRPTGIHKILLSGSAGSGKSAIVRLIAAQANKRLVKVDVTALLSFDSFAFDLDEKSSLPTVANSNSNLRIALNSSLTKAIKLVFKLMQEPEFNNSIVFFDDMDYLLEEDSKNKHALLALINGVSDLPETVAFIGTETSYLPRGAEHLRYPLPYSLRFAFQEHILVRGEFTEESLFDYGLKCVRELAEKPIYANAKVDQTLLYKVLQLKHNSFVPAKLKNLLQKAFALSDLEQNPYDYLAKLYELLYGYKLAPHVEARDDFEFRTYDELYLSDNPQGSLNLQEINLILGL</sequence>
<dbReference type="Gene3D" id="3.40.50.300">
    <property type="entry name" value="P-loop containing nucleotide triphosphate hydrolases"/>
    <property type="match status" value="1"/>
</dbReference>
<dbReference type="EMBL" id="NRHC01000116">
    <property type="protein sequence ID" value="RIY31197.1"/>
    <property type="molecule type" value="Genomic_DNA"/>
</dbReference>
<dbReference type="GO" id="GO:0005524">
    <property type="term" value="F:ATP binding"/>
    <property type="evidence" value="ECO:0007669"/>
    <property type="project" value="InterPro"/>
</dbReference>
<keyword evidence="3" id="KW-1185">Reference proteome</keyword>
<name>A0A3A1Y4V9_9GAMM</name>
<feature type="domain" description="NACHT" evidence="1">
    <location>
        <begin position="56"/>
        <end position="184"/>
    </location>
</feature>
<dbReference type="PROSITE" id="PS50837">
    <property type="entry name" value="NACHT"/>
    <property type="match status" value="1"/>
</dbReference>
<protein>
    <recommendedName>
        <fullName evidence="1">NACHT domain-containing protein</fullName>
    </recommendedName>
</protein>
<gene>
    <name evidence="2" type="ORF">CKF54_07280</name>
</gene>
<reference evidence="2 3" key="1">
    <citation type="submission" date="2017-08" db="EMBL/GenBank/DDBJ databases">
        <title>Reclassification of Bisgaard taxon 37 and 44.</title>
        <authorList>
            <person name="Christensen H."/>
        </authorList>
    </citation>
    <scope>NUCLEOTIDE SEQUENCE [LARGE SCALE GENOMIC DNA]</scope>
    <source>
        <strain evidence="2 3">B96_3</strain>
    </source>
</reference>
<evidence type="ECO:0000313" key="3">
    <source>
        <dbReference type="Proteomes" id="UP000265691"/>
    </source>
</evidence>
<dbReference type="SUPFAM" id="SSF52540">
    <property type="entry name" value="P-loop containing nucleoside triphosphate hydrolases"/>
    <property type="match status" value="1"/>
</dbReference>
<dbReference type="OrthoDB" id="5671486at2"/>
<dbReference type="InterPro" id="IPR003593">
    <property type="entry name" value="AAA+_ATPase"/>
</dbReference>
<accession>A0A3A1Y4V9</accession>